<dbReference type="InterPro" id="IPR020846">
    <property type="entry name" value="MFS_dom"/>
</dbReference>
<evidence type="ECO:0000256" key="5">
    <source>
        <dbReference type="ARBA" id="ARBA00023136"/>
    </source>
</evidence>
<dbReference type="SUPFAM" id="SSF103473">
    <property type="entry name" value="MFS general substrate transporter"/>
    <property type="match status" value="1"/>
</dbReference>
<accession>A0A1G8QJF5</accession>
<comment type="subcellular location">
    <subcellularLocation>
        <location evidence="1">Cell membrane</location>
        <topology evidence="1">Multi-pass membrane protein</topology>
    </subcellularLocation>
</comment>
<protein>
    <submittedName>
        <fullName evidence="7">Drug resistance transporter, EmrB/QacA subfamily</fullName>
    </submittedName>
</protein>
<evidence type="ECO:0000256" key="3">
    <source>
        <dbReference type="ARBA" id="ARBA00022692"/>
    </source>
</evidence>
<dbReference type="AlphaFoldDB" id="A0A1G8QJF5"/>
<evidence type="ECO:0000256" key="1">
    <source>
        <dbReference type="ARBA" id="ARBA00004651"/>
    </source>
</evidence>
<dbReference type="PANTHER" id="PTHR42718">
    <property type="entry name" value="MAJOR FACILITATOR SUPERFAMILY MULTIDRUG TRANSPORTER MFSC"/>
    <property type="match status" value="1"/>
</dbReference>
<keyword evidence="2" id="KW-0813">Transport</keyword>
<evidence type="ECO:0000256" key="2">
    <source>
        <dbReference type="ARBA" id="ARBA00022448"/>
    </source>
</evidence>
<keyword evidence="3" id="KW-0812">Transmembrane</keyword>
<dbReference type="Pfam" id="PF07690">
    <property type="entry name" value="MFS_1"/>
    <property type="match status" value="1"/>
</dbReference>
<dbReference type="InterPro" id="IPR036259">
    <property type="entry name" value="MFS_trans_sf"/>
</dbReference>
<dbReference type="GO" id="GO:0022857">
    <property type="term" value="F:transmembrane transporter activity"/>
    <property type="evidence" value="ECO:0007669"/>
    <property type="project" value="InterPro"/>
</dbReference>
<evidence type="ECO:0000259" key="6">
    <source>
        <dbReference type="PROSITE" id="PS50850"/>
    </source>
</evidence>
<organism evidence="7 8">
    <name type="scientific">Rhodococcus triatomae</name>
    <dbReference type="NCBI Taxonomy" id="300028"/>
    <lineage>
        <taxon>Bacteria</taxon>
        <taxon>Bacillati</taxon>
        <taxon>Actinomycetota</taxon>
        <taxon>Actinomycetes</taxon>
        <taxon>Mycobacteriales</taxon>
        <taxon>Nocardiaceae</taxon>
        <taxon>Rhodococcus</taxon>
    </lineage>
</organism>
<feature type="domain" description="Major facilitator superfamily (MFS) profile" evidence="6">
    <location>
        <begin position="9"/>
        <end position="494"/>
    </location>
</feature>
<dbReference type="Gene3D" id="1.20.1720.10">
    <property type="entry name" value="Multidrug resistance protein D"/>
    <property type="match status" value="2"/>
</dbReference>
<reference evidence="7 8" key="1">
    <citation type="submission" date="2016-10" db="EMBL/GenBank/DDBJ databases">
        <authorList>
            <person name="de Groot N.N."/>
        </authorList>
    </citation>
    <scope>NUCLEOTIDE SEQUENCE [LARGE SCALE GENOMIC DNA]</scope>
    <source>
        <strain evidence="7 8">DSM 44892</strain>
    </source>
</reference>
<keyword evidence="8" id="KW-1185">Reference proteome</keyword>
<dbReference type="OrthoDB" id="9781469at2"/>
<gene>
    <name evidence="7" type="ORF">SAMN05444695_11537</name>
</gene>
<dbReference type="PROSITE" id="PS50850">
    <property type="entry name" value="MFS"/>
    <property type="match status" value="1"/>
</dbReference>
<keyword evidence="4" id="KW-1133">Transmembrane helix</keyword>
<dbReference type="InterPro" id="IPR011701">
    <property type="entry name" value="MFS"/>
</dbReference>
<dbReference type="Proteomes" id="UP000183263">
    <property type="component" value="Unassembled WGS sequence"/>
</dbReference>
<dbReference type="PANTHER" id="PTHR42718:SF9">
    <property type="entry name" value="MAJOR FACILITATOR SUPERFAMILY MULTIDRUG TRANSPORTER MFSC"/>
    <property type="match status" value="1"/>
</dbReference>
<dbReference type="EMBL" id="FNDN01000015">
    <property type="protein sequence ID" value="SDJ04240.1"/>
    <property type="molecule type" value="Genomic_DNA"/>
</dbReference>
<proteinExistence type="predicted"/>
<evidence type="ECO:0000313" key="8">
    <source>
        <dbReference type="Proteomes" id="UP000183263"/>
    </source>
</evidence>
<evidence type="ECO:0000313" key="7">
    <source>
        <dbReference type="EMBL" id="SDJ04240.1"/>
    </source>
</evidence>
<keyword evidence="5" id="KW-0472">Membrane</keyword>
<dbReference type="GO" id="GO:0005886">
    <property type="term" value="C:plasma membrane"/>
    <property type="evidence" value="ECO:0007669"/>
    <property type="project" value="UniProtKB-SubCell"/>
</dbReference>
<sequence>MVDNTRWWALAAVTVSVLAAGLGGTVVVVALPVLARELHATQSDLVWFQTIYLLVMAVAVLPIGLVGDWIGRKRVTVVSLLVFGTASTVCAFATSVEQFMIGRVLQGLSAAGITVMAMSALIVMFDDDERPKAVGIYQAANFVALPLGPILGGWMLSKFWWGWVFLINVPVVLIAIVACCLIVPESRADERPGLDPAGTLASVVGLTVFVYGLIRAGDDGVTPVVALALIGGVCTLSWFVYWERRLGRRPNGRPLISPSLLTSRTFMGGALLAGLAGMAMIGVLLTMPQYFEGVQGEDVLTSGMRLLPLIVGMVVGSASAGPVAQRMGARSTVTVGFLALAAGLAWGVTTGPGSSSTYIGGWMTLVGLGTGLTMSAATAVALSGLTKERSGTESAVVQALNKTSGPLGTAVMGSVVVAVYHARLDVSGLSESAAAAARSSLFDALAIADESGASELADAAGTAFVDGLRVALMVSATIAVVGAIGARILLPSRRQQNAMTDNR</sequence>
<name>A0A1G8QJF5_9NOCA</name>
<dbReference type="CDD" id="cd17321">
    <property type="entry name" value="MFS_MMR_MDR_like"/>
    <property type="match status" value="1"/>
</dbReference>
<dbReference type="RefSeq" id="WP_072738825.1">
    <property type="nucleotide sequence ID" value="NZ_CP048813.1"/>
</dbReference>
<evidence type="ECO:0000256" key="4">
    <source>
        <dbReference type="ARBA" id="ARBA00022989"/>
    </source>
</evidence>